<dbReference type="InterPro" id="IPR020826">
    <property type="entry name" value="Transketolase_BS"/>
</dbReference>
<evidence type="ECO:0000256" key="4">
    <source>
        <dbReference type="ARBA" id="ARBA00022679"/>
    </source>
</evidence>
<name>A0A2S6G1I3_9CLOT</name>
<dbReference type="Proteomes" id="UP000239863">
    <property type="component" value="Unassembled WGS sequence"/>
</dbReference>
<keyword evidence="9 10" id="KW-0414">Isoprene biosynthesis</keyword>
<dbReference type="GO" id="GO:0030976">
    <property type="term" value="F:thiamine pyrophosphate binding"/>
    <property type="evidence" value="ECO:0007669"/>
    <property type="project" value="UniProtKB-UniRule"/>
</dbReference>
<organism evidence="12 13">
    <name type="scientific">Clostridium algidicarnis DSM 15099</name>
    <dbReference type="NCBI Taxonomy" id="1121295"/>
    <lineage>
        <taxon>Bacteria</taxon>
        <taxon>Bacillati</taxon>
        <taxon>Bacillota</taxon>
        <taxon>Clostridia</taxon>
        <taxon>Eubacteriales</taxon>
        <taxon>Clostridiaceae</taxon>
        <taxon>Clostridium</taxon>
    </lineage>
</organism>
<proteinExistence type="inferred from homology"/>
<evidence type="ECO:0000256" key="10">
    <source>
        <dbReference type="HAMAP-Rule" id="MF_00315"/>
    </source>
</evidence>
<dbReference type="PROSITE" id="PS00801">
    <property type="entry name" value="TRANSKETOLASE_1"/>
    <property type="match status" value="1"/>
</dbReference>
<dbReference type="InterPro" id="IPR005477">
    <property type="entry name" value="Dxylulose-5-P_synthase"/>
</dbReference>
<dbReference type="GO" id="GO:0008661">
    <property type="term" value="F:1-deoxy-D-xylulose-5-phosphate synthase activity"/>
    <property type="evidence" value="ECO:0007669"/>
    <property type="project" value="UniProtKB-UniRule"/>
</dbReference>
<dbReference type="FunFam" id="3.40.50.970:FF:000005">
    <property type="entry name" value="1-deoxy-D-xylulose-5-phosphate synthase"/>
    <property type="match status" value="1"/>
</dbReference>
<accession>A0A2S6G1I3</accession>
<dbReference type="Pfam" id="PF13292">
    <property type="entry name" value="DXP_synthase_N"/>
    <property type="match status" value="1"/>
</dbReference>
<dbReference type="PANTHER" id="PTHR43322:SF5">
    <property type="entry name" value="1-DEOXY-D-XYLULOSE-5-PHOSPHATE SYNTHASE, CHLOROPLASTIC"/>
    <property type="match status" value="1"/>
</dbReference>
<comment type="similarity">
    <text evidence="2 10">Belongs to the transketolase family. DXPS subfamily.</text>
</comment>
<dbReference type="SMART" id="SM00861">
    <property type="entry name" value="Transket_pyr"/>
    <property type="match status" value="1"/>
</dbReference>
<dbReference type="PANTHER" id="PTHR43322">
    <property type="entry name" value="1-D-DEOXYXYLULOSE 5-PHOSPHATE SYNTHASE-RELATED"/>
    <property type="match status" value="1"/>
</dbReference>
<reference evidence="12 13" key="1">
    <citation type="submission" date="2018-02" db="EMBL/GenBank/DDBJ databases">
        <title>Genomic Encyclopedia of Archaeal and Bacterial Type Strains, Phase II (KMG-II): from individual species to whole genera.</title>
        <authorList>
            <person name="Goeker M."/>
        </authorList>
    </citation>
    <scope>NUCLEOTIDE SEQUENCE [LARGE SCALE GENOMIC DNA]</scope>
    <source>
        <strain evidence="12 13">DSM 15099</strain>
    </source>
</reference>
<comment type="function">
    <text evidence="10">Catalyzes the acyloin condensation reaction between C atoms 2 and 3 of pyruvate and glyceraldehyde 3-phosphate to yield 1-deoxy-D-xylulose-5-phosphate (DXP).</text>
</comment>
<evidence type="ECO:0000256" key="2">
    <source>
        <dbReference type="ARBA" id="ARBA00011081"/>
    </source>
</evidence>
<evidence type="ECO:0000256" key="6">
    <source>
        <dbReference type="ARBA" id="ARBA00022842"/>
    </source>
</evidence>
<comment type="caution">
    <text evidence="12">The sequence shown here is derived from an EMBL/GenBank/DDBJ whole genome shotgun (WGS) entry which is preliminary data.</text>
</comment>
<dbReference type="Gene3D" id="3.40.50.920">
    <property type="match status" value="1"/>
</dbReference>
<dbReference type="HAMAP" id="MF_00315">
    <property type="entry name" value="DXP_synth"/>
    <property type="match status" value="1"/>
</dbReference>
<evidence type="ECO:0000313" key="13">
    <source>
        <dbReference type="Proteomes" id="UP000239863"/>
    </source>
</evidence>
<dbReference type="GO" id="GO:0000287">
    <property type="term" value="F:magnesium ion binding"/>
    <property type="evidence" value="ECO:0007669"/>
    <property type="project" value="UniProtKB-UniRule"/>
</dbReference>
<feature type="binding site" evidence="10">
    <location>
        <position position="316"/>
    </location>
    <ligand>
        <name>thiamine diphosphate</name>
        <dbReference type="ChEBI" id="CHEBI:58937"/>
    </ligand>
</feature>
<evidence type="ECO:0000256" key="7">
    <source>
        <dbReference type="ARBA" id="ARBA00022977"/>
    </source>
</evidence>
<dbReference type="CDD" id="cd02007">
    <property type="entry name" value="TPP_DXS"/>
    <property type="match status" value="1"/>
</dbReference>
<dbReference type="UniPathway" id="UPA00064">
    <property type="reaction ID" value="UER00091"/>
</dbReference>
<feature type="domain" description="Transketolase-like pyrimidine-binding" evidence="11">
    <location>
        <begin position="345"/>
        <end position="508"/>
    </location>
</feature>
<evidence type="ECO:0000259" key="11">
    <source>
        <dbReference type="SMART" id="SM00861"/>
    </source>
</evidence>
<dbReference type="InterPro" id="IPR029061">
    <property type="entry name" value="THDP-binding"/>
</dbReference>
<dbReference type="Pfam" id="PF02779">
    <property type="entry name" value="Transket_pyr"/>
    <property type="match status" value="1"/>
</dbReference>
<dbReference type="GO" id="GO:0009228">
    <property type="term" value="P:thiamine biosynthetic process"/>
    <property type="evidence" value="ECO:0007669"/>
    <property type="project" value="UniProtKB-UniRule"/>
</dbReference>
<keyword evidence="4 10" id="KW-0808">Transferase</keyword>
<keyword evidence="8 10" id="KW-0786">Thiamine pyrophosphate</keyword>
<evidence type="ECO:0000256" key="1">
    <source>
        <dbReference type="ARBA" id="ARBA00004980"/>
    </source>
</evidence>
<dbReference type="SUPFAM" id="SSF52922">
    <property type="entry name" value="TK C-terminal domain-like"/>
    <property type="match status" value="1"/>
</dbReference>
<gene>
    <name evidence="10" type="primary">dxs</name>
    <name evidence="12" type="ORF">BD821_101458</name>
</gene>
<dbReference type="GO" id="GO:0005829">
    <property type="term" value="C:cytosol"/>
    <property type="evidence" value="ECO:0007669"/>
    <property type="project" value="TreeGrafter"/>
</dbReference>
<evidence type="ECO:0000256" key="5">
    <source>
        <dbReference type="ARBA" id="ARBA00022723"/>
    </source>
</evidence>
<keyword evidence="6 10" id="KW-0460">Magnesium</keyword>
<dbReference type="InterPro" id="IPR033248">
    <property type="entry name" value="Transketolase_C"/>
</dbReference>
<feature type="binding site" evidence="10">
    <location>
        <begin position="178"/>
        <end position="179"/>
    </location>
    <ligand>
        <name>thiamine diphosphate</name>
        <dbReference type="ChEBI" id="CHEBI:58937"/>
    </ligand>
</feature>
<dbReference type="InterPro" id="IPR049557">
    <property type="entry name" value="Transketolase_CS"/>
</dbReference>
<feature type="binding site" evidence="10">
    <location>
        <position position="105"/>
    </location>
    <ligand>
        <name>thiamine diphosphate</name>
        <dbReference type="ChEBI" id="CHEBI:58937"/>
    </ligand>
</feature>
<dbReference type="InterPro" id="IPR009014">
    <property type="entry name" value="Transketo_C/PFOR_II"/>
</dbReference>
<dbReference type="CDD" id="cd07033">
    <property type="entry name" value="TPP_PYR_DXS_TK_like"/>
    <property type="match status" value="1"/>
</dbReference>
<dbReference type="InterPro" id="IPR005475">
    <property type="entry name" value="Transketolase-like_Pyr-bd"/>
</dbReference>
<evidence type="ECO:0000313" key="12">
    <source>
        <dbReference type="EMBL" id="PPK49792.1"/>
    </source>
</evidence>
<keyword evidence="7 10" id="KW-0784">Thiamine biosynthesis</keyword>
<feature type="binding site" evidence="10">
    <location>
        <begin position="146"/>
        <end position="148"/>
    </location>
    <ligand>
        <name>thiamine diphosphate</name>
        <dbReference type="ChEBI" id="CHEBI:58937"/>
    </ligand>
</feature>
<sequence>MFEGLCVHKNNYLKVIIESSNIYKTKKDMINMVNMLDEYNGHKDIKKMTLEELDNLAKDIRTFLIDKVSKTGGHLASNLGVVELTLSLFNAFDVDRDKIVFDVGHQSYIYKILTGRKEKFDSLRQLGGISGFPKRNESIYDCFDTGHSSTSISAALGMARARDLKNKKNNIIAVIGDGALTGGMALEALNDVGYSKTNLIIILNDNQMSIDKNVGGMSTYLSKLRVDPRYNKLKDEFNSTMERTSVGKGIVYSIDKFKGSIKHMVVPEMLFEDMGIKYLGPIDGHDIKEMSKVMNLAKNIQGPVLIHAITKKGKGYSFAEDNPNKFHGIGPFSSDSGELSSLSKNNYSKVFGDELLKIAKEDENVVAITAAMPDGTGLKKFAEAYPERFFDVGIAEQHAVTLAAGMAASGIKPVFAVYSTFLQRAFDQILHDVCIQNLPVVFAIDRAGIVGEDGETHQGVFDISYLSCMPNMTILAPKSMEELRPMLRWSLNQDSPVAIRYPRGGDMDGISFEPLTLDKIKKGRWERLRLGDDVVIIATGKMVQMAEKAAIILEKSNINVTIINACFIKPIDKRMIKDLVDNNKIIITLEDNVISGGMGSEILNYISTLGSSIKFKSLGFVDEFINQGDIKSLYKKYNLDPEGIVNSVIEML</sequence>
<comment type="subunit">
    <text evidence="3 10">Homodimer.</text>
</comment>
<dbReference type="NCBIfam" id="NF003933">
    <property type="entry name" value="PRK05444.2-2"/>
    <property type="match status" value="1"/>
</dbReference>
<dbReference type="Gene3D" id="3.40.50.970">
    <property type="match status" value="2"/>
</dbReference>
<feature type="binding site" evidence="10">
    <location>
        <position position="206"/>
    </location>
    <ligand>
        <name>thiamine diphosphate</name>
        <dbReference type="ChEBI" id="CHEBI:58937"/>
    </ligand>
</feature>
<evidence type="ECO:0000256" key="9">
    <source>
        <dbReference type="ARBA" id="ARBA00023229"/>
    </source>
</evidence>
<evidence type="ECO:0000256" key="8">
    <source>
        <dbReference type="ARBA" id="ARBA00023052"/>
    </source>
</evidence>
<protein>
    <recommendedName>
        <fullName evidence="10">1-deoxy-D-xylulose-5-phosphate synthase</fullName>
        <ecNumber evidence="10">2.2.1.7</ecNumber>
    </recommendedName>
    <alternativeName>
        <fullName evidence="10">1-deoxyxylulose-5-phosphate synthase</fullName>
        <shortName evidence="10">DXP synthase</shortName>
        <shortName evidence="10">DXPS</shortName>
    </alternativeName>
</protein>
<dbReference type="NCBIfam" id="TIGR00204">
    <property type="entry name" value="dxs"/>
    <property type="match status" value="1"/>
</dbReference>
<dbReference type="SUPFAM" id="SSF52518">
    <property type="entry name" value="Thiamin diphosphate-binding fold (THDP-binding)"/>
    <property type="match status" value="2"/>
</dbReference>
<evidence type="ECO:0000256" key="3">
    <source>
        <dbReference type="ARBA" id="ARBA00011738"/>
    </source>
</evidence>
<feature type="binding site" evidence="10">
    <location>
        <position position="177"/>
    </location>
    <ligand>
        <name>Mg(2+)</name>
        <dbReference type="ChEBI" id="CHEBI:18420"/>
    </ligand>
</feature>
<dbReference type="Pfam" id="PF02780">
    <property type="entry name" value="Transketolase_C"/>
    <property type="match status" value="1"/>
</dbReference>
<dbReference type="EC" id="2.2.1.7" evidence="10"/>
<feature type="binding site" evidence="10">
    <location>
        <position position="396"/>
    </location>
    <ligand>
        <name>thiamine diphosphate</name>
        <dbReference type="ChEBI" id="CHEBI:58937"/>
    </ligand>
</feature>
<keyword evidence="5 10" id="KW-0479">Metal-binding</keyword>
<dbReference type="AlphaFoldDB" id="A0A2S6G1I3"/>
<feature type="binding site" evidence="10">
    <location>
        <position position="206"/>
    </location>
    <ligand>
        <name>Mg(2+)</name>
        <dbReference type="ChEBI" id="CHEBI:18420"/>
    </ligand>
</feature>
<dbReference type="PROSITE" id="PS00802">
    <property type="entry name" value="TRANSKETOLASE_2"/>
    <property type="match status" value="1"/>
</dbReference>
<comment type="catalytic activity">
    <reaction evidence="10">
        <text>D-glyceraldehyde 3-phosphate + pyruvate + H(+) = 1-deoxy-D-xylulose 5-phosphate + CO2</text>
        <dbReference type="Rhea" id="RHEA:12605"/>
        <dbReference type="ChEBI" id="CHEBI:15361"/>
        <dbReference type="ChEBI" id="CHEBI:15378"/>
        <dbReference type="ChEBI" id="CHEBI:16526"/>
        <dbReference type="ChEBI" id="CHEBI:57792"/>
        <dbReference type="ChEBI" id="CHEBI:59776"/>
        <dbReference type="EC" id="2.2.1.7"/>
    </reaction>
</comment>
<comment type="cofactor">
    <cofactor evidence="10">
        <name>thiamine diphosphate</name>
        <dbReference type="ChEBI" id="CHEBI:58937"/>
    </cofactor>
    <text evidence="10">Binds 1 thiamine pyrophosphate per subunit.</text>
</comment>
<dbReference type="GO" id="GO:0019288">
    <property type="term" value="P:isopentenyl diphosphate biosynthetic process, methylerythritol 4-phosphate pathway"/>
    <property type="evidence" value="ECO:0007669"/>
    <property type="project" value="TreeGrafter"/>
</dbReference>
<dbReference type="STRING" id="37659.GCA_000703125_02495"/>
<dbReference type="EMBL" id="PTIS01000001">
    <property type="protein sequence ID" value="PPK49792.1"/>
    <property type="molecule type" value="Genomic_DNA"/>
</dbReference>
<dbReference type="GO" id="GO:0016114">
    <property type="term" value="P:terpenoid biosynthetic process"/>
    <property type="evidence" value="ECO:0007669"/>
    <property type="project" value="UniProtKB-UniRule"/>
</dbReference>
<comment type="pathway">
    <text evidence="1 10">Metabolic intermediate biosynthesis; 1-deoxy-D-xylulose 5-phosphate biosynthesis; 1-deoxy-D-xylulose 5-phosphate from D-glyceraldehyde 3-phosphate and pyruvate: step 1/1.</text>
</comment>
<comment type="cofactor">
    <cofactor evidence="10">
        <name>Mg(2+)</name>
        <dbReference type="ChEBI" id="CHEBI:18420"/>
    </cofactor>
    <text evidence="10">Binds 1 Mg(2+) ion per subunit.</text>
</comment>